<gene>
    <name evidence="1" type="ORF">BECKLPF1236B_GA0070989_108218</name>
</gene>
<proteinExistence type="predicted"/>
<evidence type="ECO:0000313" key="1">
    <source>
        <dbReference type="EMBL" id="VFK15704.1"/>
    </source>
</evidence>
<dbReference type="AlphaFoldDB" id="A0A450WFA9"/>
<protein>
    <submittedName>
        <fullName evidence="1">Uncharacterized protein</fullName>
    </submittedName>
</protein>
<accession>A0A450WFA9</accession>
<sequence>MEKIRLNSFIFWCVQTPLNIFCEIHWHINWFFILIDSIPMPEIKRKLDCITNHLFPSLYK</sequence>
<dbReference type="EMBL" id="CAADFK010000082">
    <property type="protein sequence ID" value="VFK15704.1"/>
    <property type="molecule type" value="Genomic_DNA"/>
</dbReference>
<organism evidence="1">
    <name type="scientific">Candidatus Kentrum sp. LPFa</name>
    <dbReference type="NCBI Taxonomy" id="2126335"/>
    <lineage>
        <taxon>Bacteria</taxon>
        <taxon>Pseudomonadati</taxon>
        <taxon>Pseudomonadota</taxon>
        <taxon>Gammaproteobacteria</taxon>
        <taxon>Candidatus Kentrum</taxon>
    </lineage>
</organism>
<name>A0A450WFA9_9GAMM</name>
<reference evidence="1" key="1">
    <citation type="submission" date="2019-02" db="EMBL/GenBank/DDBJ databases">
        <authorList>
            <person name="Gruber-Vodicka R. H."/>
            <person name="Seah K. B. B."/>
        </authorList>
    </citation>
    <scope>NUCLEOTIDE SEQUENCE</scope>
    <source>
        <strain evidence="1">BECK_S313</strain>
    </source>
</reference>